<dbReference type="InterPro" id="IPR001647">
    <property type="entry name" value="HTH_TetR"/>
</dbReference>
<comment type="caution">
    <text evidence="4">The sequence shown here is derived from an EMBL/GenBank/DDBJ whole genome shotgun (WGS) entry which is preliminary data.</text>
</comment>
<evidence type="ECO:0000256" key="1">
    <source>
        <dbReference type="ARBA" id="ARBA00023125"/>
    </source>
</evidence>
<dbReference type="PROSITE" id="PS50977">
    <property type="entry name" value="HTH_TETR_2"/>
    <property type="match status" value="1"/>
</dbReference>
<sequence length="208" mass="23696">MSPRTKEQNEKIREERMKQIRLATVQVYLQKGYQGAEIGDIAKQAGLARGLVYYYYKDKTELFQFVFTHYLEGAKQFVAATLLTEEPPLDRLKRYARFYLDNAVTRPNLVALYRNIPADIPHVFGERAKVVLDDFMANISMPLIRTMEEGARMGIIVPADTSLLAQMFWGCVAGAMAEFGTRALTPEEAEPHIRDVLDMLLRMITAAK</sequence>
<organism evidence="4 5">
    <name type="scientific">Paenibacillus chartarius</name>
    <dbReference type="NCBI Taxonomy" id="747481"/>
    <lineage>
        <taxon>Bacteria</taxon>
        <taxon>Bacillati</taxon>
        <taxon>Bacillota</taxon>
        <taxon>Bacilli</taxon>
        <taxon>Bacillales</taxon>
        <taxon>Paenibacillaceae</taxon>
        <taxon>Paenibacillus</taxon>
    </lineage>
</organism>
<feature type="domain" description="HTH tetR-type" evidence="3">
    <location>
        <begin position="14"/>
        <end position="74"/>
    </location>
</feature>
<evidence type="ECO:0000259" key="3">
    <source>
        <dbReference type="PROSITE" id="PS50977"/>
    </source>
</evidence>
<proteinExistence type="predicted"/>
<keyword evidence="1 2" id="KW-0238">DNA-binding</keyword>
<dbReference type="Gene3D" id="1.10.10.60">
    <property type="entry name" value="Homeodomain-like"/>
    <property type="match status" value="1"/>
</dbReference>
<dbReference type="PRINTS" id="PR00455">
    <property type="entry name" value="HTHTETR"/>
</dbReference>
<evidence type="ECO:0000313" key="5">
    <source>
        <dbReference type="Proteomes" id="UP001589776"/>
    </source>
</evidence>
<dbReference type="SUPFAM" id="SSF48498">
    <property type="entry name" value="Tetracyclin repressor-like, C-terminal domain"/>
    <property type="match status" value="1"/>
</dbReference>
<dbReference type="EMBL" id="JBHLWN010000121">
    <property type="protein sequence ID" value="MFC0216425.1"/>
    <property type="molecule type" value="Genomic_DNA"/>
</dbReference>
<keyword evidence="5" id="KW-1185">Reference proteome</keyword>
<accession>A0ABV6DUT8</accession>
<dbReference type="RefSeq" id="WP_377474598.1">
    <property type="nucleotide sequence ID" value="NZ_JBHLWN010000121.1"/>
</dbReference>
<protein>
    <submittedName>
        <fullName evidence="4">TetR/AcrR family transcriptional regulator</fullName>
    </submittedName>
</protein>
<dbReference type="InterPro" id="IPR036271">
    <property type="entry name" value="Tet_transcr_reg_TetR-rel_C_sf"/>
</dbReference>
<evidence type="ECO:0000256" key="2">
    <source>
        <dbReference type="PROSITE-ProRule" id="PRU00335"/>
    </source>
</evidence>
<dbReference type="Pfam" id="PF00440">
    <property type="entry name" value="TetR_N"/>
    <property type="match status" value="1"/>
</dbReference>
<gene>
    <name evidence="4" type="ORF">ACFFK0_28930</name>
</gene>
<dbReference type="InterPro" id="IPR009057">
    <property type="entry name" value="Homeodomain-like_sf"/>
</dbReference>
<dbReference type="SUPFAM" id="SSF46689">
    <property type="entry name" value="Homeodomain-like"/>
    <property type="match status" value="1"/>
</dbReference>
<evidence type="ECO:0000313" key="4">
    <source>
        <dbReference type="EMBL" id="MFC0216425.1"/>
    </source>
</evidence>
<dbReference type="PANTHER" id="PTHR43479:SF11">
    <property type="entry name" value="ACREF_ENVCD OPERON REPRESSOR-RELATED"/>
    <property type="match status" value="1"/>
</dbReference>
<dbReference type="Proteomes" id="UP001589776">
    <property type="component" value="Unassembled WGS sequence"/>
</dbReference>
<reference evidence="4 5" key="1">
    <citation type="submission" date="2024-09" db="EMBL/GenBank/DDBJ databases">
        <authorList>
            <person name="Sun Q."/>
            <person name="Mori K."/>
        </authorList>
    </citation>
    <scope>NUCLEOTIDE SEQUENCE [LARGE SCALE GENOMIC DNA]</scope>
    <source>
        <strain evidence="4 5">CCM 7759</strain>
    </source>
</reference>
<name>A0ABV6DUT8_9BACL</name>
<dbReference type="Gene3D" id="1.10.357.10">
    <property type="entry name" value="Tetracycline Repressor, domain 2"/>
    <property type="match status" value="1"/>
</dbReference>
<dbReference type="InterPro" id="IPR050624">
    <property type="entry name" value="HTH-type_Tx_Regulator"/>
</dbReference>
<feature type="DNA-binding region" description="H-T-H motif" evidence="2">
    <location>
        <begin position="37"/>
        <end position="56"/>
    </location>
</feature>
<dbReference type="PANTHER" id="PTHR43479">
    <property type="entry name" value="ACREF/ENVCD OPERON REPRESSOR-RELATED"/>
    <property type="match status" value="1"/>
</dbReference>